<reference evidence="2 3" key="1">
    <citation type="journal article" date="2015" name="Microbiome">
        <title>Genomic resolution of linkages in carbon, nitrogen, and sulfur cycling among widespread estuary sediment bacteria.</title>
        <authorList>
            <person name="Baker B.J."/>
            <person name="Lazar C.S."/>
            <person name="Teske A.P."/>
            <person name="Dick G.J."/>
        </authorList>
    </citation>
    <scope>NUCLEOTIDE SEQUENCE [LARGE SCALE GENOMIC DNA]</scope>
    <source>
        <strain evidence="2">SM23_60</strain>
    </source>
</reference>
<dbReference type="AlphaFoldDB" id="A0A0S8GNL8"/>
<protein>
    <submittedName>
        <fullName evidence="2">Uncharacterized protein</fullName>
    </submittedName>
</protein>
<sequence length="186" mass="19296">MKGIVVVVIFVLAGILYASAGNDSLGITNVPGQKSEVVAVGLSLVTTVVPITAGFFVESEENDVGFWTLIAPGIIVGPSVGHSYANQWGRGLTTAGLRLGILGAGIIGLNLAVSEDDDISGRFGDALYVAAATILALSVHALYDIAVAQESARKYNESLKASGKALIIPRVDPKNKSCGVSLVYYF</sequence>
<organism evidence="2 3">
    <name type="scientific">candidate division WOR_3 bacterium SM23_60</name>
    <dbReference type="NCBI Taxonomy" id="1703780"/>
    <lineage>
        <taxon>Bacteria</taxon>
        <taxon>Bacteria division WOR-3</taxon>
    </lineage>
</organism>
<feature type="transmembrane region" description="Helical" evidence="1">
    <location>
        <begin position="36"/>
        <end position="57"/>
    </location>
</feature>
<feature type="transmembrane region" description="Helical" evidence="1">
    <location>
        <begin position="91"/>
        <end position="113"/>
    </location>
</feature>
<evidence type="ECO:0000313" key="2">
    <source>
        <dbReference type="EMBL" id="KPK73226.1"/>
    </source>
</evidence>
<feature type="transmembrane region" description="Helical" evidence="1">
    <location>
        <begin position="64"/>
        <end position="85"/>
    </location>
</feature>
<name>A0A0S8GNL8_UNCW3</name>
<dbReference type="Proteomes" id="UP000051096">
    <property type="component" value="Unassembled WGS sequence"/>
</dbReference>
<evidence type="ECO:0000313" key="3">
    <source>
        <dbReference type="Proteomes" id="UP000051096"/>
    </source>
</evidence>
<dbReference type="EMBL" id="LJUO01000013">
    <property type="protein sequence ID" value="KPK73226.1"/>
    <property type="molecule type" value="Genomic_DNA"/>
</dbReference>
<evidence type="ECO:0000256" key="1">
    <source>
        <dbReference type="SAM" id="Phobius"/>
    </source>
</evidence>
<comment type="caution">
    <text evidence="2">The sequence shown here is derived from an EMBL/GenBank/DDBJ whole genome shotgun (WGS) entry which is preliminary data.</text>
</comment>
<feature type="transmembrane region" description="Helical" evidence="1">
    <location>
        <begin position="125"/>
        <end position="143"/>
    </location>
</feature>
<proteinExistence type="predicted"/>
<keyword evidence="1" id="KW-1133">Transmembrane helix</keyword>
<accession>A0A0S8GNL8</accession>
<gene>
    <name evidence="2" type="ORF">AMJ87_02420</name>
</gene>
<keyword evidence="1" id="KW-0472">Membrane</keyword>
<keyword evidence="1" id="KW-0812">Transmembrane</keyword>